<dbReference type="GO" id="GO:0003824">
    <property type="term" value="F:catalytic activity"/>
    <property type="evidence" value="ECO:0007669"/>
    <property type="project" value="InterPro"/>
</dbReference>
<dbReference type="Proteomes" id="UP000324222">
    <property type="component" value="Unassembled WGS sequence"/>
</dbReference>
<dbReference type="AlphaFoldDB" id="A0A5B7F5E1"/>
<dbReference type="InterPro" id="IPR008160">
    <property type="entry name" value="Collagen"/>
</dbReference>
<dbReference type="Gene3D" id="3.60.10.10">
    <property type="entry name" value="Endonuclease/exonuclease/phosphatase"/>
    <property type="match status" value="1"/>
</dbReference>
<sequence>MTGHRQLCCQHDWPHAAVLSDWAHATVHSALLAKCHSRGRPGIKGEEGEDGISGLLGPSGIPGQPGRKGEPGLDGYAGSKGYFGLPGPPGFRGAKGAPGEEGFSGPKISILGDFNVHHQLWLSPPFIDHPGELTFNFTILHDLEQLMQHPTHIPDCLGDTPNILDFFITSNPSAYAVTLFSPLGTSDHNLFSVSCPIFPIPPHDPTKRWCLWCFASAGCGDLRRSETHLFVLNTYQR</sequence>
<proteinExistence type="predicted"/>
<dbReference type="EMBL" id="VSRR010004668">
    <property type="protein sequence ID" value="MPC40368.1"/>
    <property type="molecule type" value="Genomic_DNA"/>
</dbReference>
<dbReference type="OrthoDB" id="10071882at2759"/>
<dbReference type="PANTHER" id="PTHR24637">
    <property type="entry name" value="COLLAGEN"/>
    <property type="match status" value="1"/>
</dbReference>
<gene>
    <name evidence="2" type="primary">COL14A1</name>
    <name evidence="2" type="ORF">E2C01_033924</name>
</gene>
<keyword evidence="2" id="KW-0176">Collagen</keyword>
<dbReference type="GO" id="GO:0005581">
    <property type="term" value="C:collagen trimer"/>
    <property type="evidence" value="ECO:0007669"/>
    <property type="project" value="UniProtKB-KW"/>
</dbReference>
<organism evidence="2 3">
    <name type="scientific">Portunus trituberculatus</name>
    <name type="common">Swimming crab</name>
    <name type="synonym">Neptunus trituberculatus</name>
    <dbReference type="NCBI Taxonomy" id="210409"/>
    <lineage>
        <taxon>Eukaryota</taxon>
        <taxon>Metazoa</taxon>
        <taxon>Ecdysozoa</taxon>
        <taxon>Arthropoda</taxon>
        <taxon>Crustacea</taxon>
        <taxon>Multicrustacea</taxon>
        <taxon>Malacostraca</taxon>
        <taxon>Eumalacostraca</taxon>
        <taxon>Eucarida</taxon>
        <taxon>Decapoda</taxon>
        <taxon>Pleocyemata</taxon>
        <taxon>Brachyura</taxon>
        <taxon>Eubrachyura</taxon>
        <taxon>Portunoidea</taxon>
        <taxon>Portunidae</taxon>
        <taxon>Portuninae</taxon>
        <taxon>Portunus</taxon>
    </lineage>
</organism>
<dbReference type="PANTHER" id="PTHR24637:SF421">
    <property type="entry name" value="CUTICLE COLLAGEN DPY-2"/>
    <property type="match status" value="1"/>
</dbReference>
<accession>A0A5B7F5E1</accession>
<feature type="region of interest" description="Disordered" evidence="1">
    <location>
        <begin position="40"/>
        <end position="73"/>
    </location>
</feature>
<dbReference type="Pfam" id="PF01391">
    <property type="entry name" value="Collagen"/>
    <property type="match status" value="1"/>
</dbReference>
<evidence type="ECO:0000256" key="1">
    <source>
        <dbReference type="SAM" id="MobiDB-lite"/>
    </source>
</evidence>
<dbReference type="InterPro" id="IPR036691">
    <property type="entry name" value="Endo/exonu/phosph_ase_sf"/>
</dbReference>
<protein>
    <submittedName>
        <fullName evidence="2">Collagen alpha-1(XIV) chain</fullName>
    </submittedName>
</protein>
<reference evidence="2 3" key="1">
    <citation type="submission" date="2019-05" db="EMBL/GenBank/DDBJ databases">
        <title>Another draft genome of Portunus trituberculatus and its Hox gene families provides insights of decapod evolution.</title>
        <authorList>
            <person name="Jeong J.-H."/>
            <person name="Song I."/>
            <person name="Kim S."/>
            <person name="Choi T."/>
            <person name="Kim D."/>
            <person name="Ryu S."/>
            <person name="Kim W."/>
        </authorList>
    </citation>
    <scope>NUCLEOTIDE SEQUENCE [LARGE SCALE GENOMIC DNA]</scope>
    <source>
        <tissue evidence="2">Muscle</tissue>
    </source>
</reference>
<name>A0A5B7F5E1_PORTR</name>
<dbReference type="SUPFAM" id="SSF56219">
    <property type="entry name" value="DNase I-like"/>
    <property type="match status" value="1"/>
</dbReference>
<evidence type="ECO:0000313" key="2">
    <source>
        <dbReference type="EMBL" id="MPC40368.1"/>
    </source>
</evidence>
<keyword evidence="3" id="KW-1185">Reference proteome</keyword>
<comment type="caution">
    <text evidence="2">The sequence shown here is derived from an EMBL/GenBank/DDBJ whole genome shotgun (WGS) entry which is preliminary data.</text>
</comment>
<evidence type="ECO:0000313" key="3">
    <source>
        <dbReference type="Proteomes" id="UP000324222"/>
    </source>
</evidence>